<accession>A0A811BQU5</accession>
<evidence type="ECO:0008006" key="2">
    <source>
        <dbReference type="Google" id="ProtNLM"/>
    </source>
</evidence>
<dbReference type="AlphaFoldDB" id="A0A811BQU5"/>
<reference evidence="1" key="1">
    <citation type="submission" date="2021-04" db="EMBL/GenBank/DDBJ databases">
        <title>Detection of Klebsiella pneumoniae co-producing GES-24 and VEB-1 from hospital sewage.</title>
        <authorList>
            <person name="Hayashi W."/>
            <person name="Soga E."/>
            <person name="Iimura M."/>
            <person name="Yoshida S."/>
            <person name="Izumi K."/>
            <person name="Nagano Y."/>
            <person name="Nagano N."/>
        </authorList>
    </citation>
    <scope>NUCLEOTIDE SEQUENCE</scope>
    <source>
        <strain evidence="1">MS2H5</strain>
        <plasmid evidence="1">pmS2H5-GES24_1</plasmid>
    </source>
</reference>
<dbReference type="RefSeq" id="WP_227537403.1">
    <property type="nucleotide sequence ID" value="NZ_BFEO01000025.1"/>
</dbReference>
<protein>
    <recommendedName>
        <fullName evidence="2">DUF1380 domain-containing protein</fullName>
    </recommendedName>
</protein>
<geneLocation type="plasmid" evidence="1">
    <name>pmS2H5-GES24_1</name>
</geneLocation>
<dbReference type="EMBL" id="LC623933">
    <property type="protein sequence ID" value="BCU04673.1"/>
    <property type="molecule type" value="Genomic_DNA"/>
</dbReference>
<sequence length="132" mass="14527">MMYGTVSEICIALLKTHENNEKIAVITWTEEDVREAGAEYNPTVAEAARVLQAIGEADWDILYRYGIGQDFVSGEMREIAAERAPRQIAIPENELRLLLPLIKRGISHCDDISGEASAAVETLQLVLDSPSA</sequence>
<keyword evidence="1" id="KW-0614">Plasmid</keyword>
<name>A0A811BQU5_KLEPN</name>
<organism evidence="1">
    <name type="scientific">Klebsiella pneumoniae</name>
    <dbReference type="NCBI Taxonomy" id="573"/>
    <lineage>
        <taxon>Bacteria</taxon>
        <taxon>Pseudomonadati</taxon>
        <taxon>Pseudomonadota</taxon>
        <taxon>Gammaproteobacteria</taxon>
        <taxon>Enterobacterales</taxon>
        <taxon>Enterobacteriaceae</taxon>
        <taxon>Klebsiella/Raoultella group</taxon>
        <taxon>Klebsiella</taxon>
        <taxon>Klebsiella pneumoniae complex</taxon>
    </lineage>
</organism>
<evidence type="ECO:0000313" key="1">
    <source>
        <dbReference type="EMBL" id="BCU04673.1"/>
    </source>
</evidence>
<proteinExistence type="predicted"/>